<accession>A0A919IR94</accession>
<comment type="caution">
    <text evidence="1">The sequence shown here is derived from an EMBL/GenBank/DDBJ whole genome shotgun (WGS) entry which is preliminary data.</text>
</comment>
<keyword evidence="2" id="KW-1185">Reference proteome</keyword>
<dbReference type="AlphaFoldDB" id="A0A919IR94"/>
<protein>
    <submittedName>
        <fullName evidence="1">Uncharacterized protein</fullName>
    </submittedName>
</protein>
<dbReference type="EMBL" id="BOMH01000081">
    <property type="protein sequence ID" value="GID70724.1"/>
    <property type="molecule type" value="Genomic_DNA"/>
</dbReference>
<reference evidence="1" key="1">
    <citation type="submission" date="2021-01" db="EMBL/GenBank/DDBJ databases">
        <title>Whole genome shotgun sequence of Actinoplanes cyaneus NBRC 14990.</title>
        <authorList>
            <person name="Komaki H."/>
            <person name="Tamura T."/>
        </authorList>
    </citation>
    <scope>NUCLEOTIDE SEQUENCE</scope>
    <source>
        <strain evidence="1">NBRC 14990</strain>
    </source>
</reference>
<name>A0A919IR94_9ACTN</name>
<dbReference type="Proteomes" id="UP000619479">
    <property type="component" value="Unassembled WGS sequence"/>
</dbReference>
<gene>
    <name evidence="1" type="ORF">Acy02nite_86050</name>
</gene>
<organism evidence="1 2">
    <name type="scientific">Actinoplanes cyaneus</name>
    <dbReference type="NCBI Taxonomy" id="52696"/>
    <lineage>
        <taxon>Bacteria</taxon>
        <taxon>Bacillati</taxon>
        <taxon>Actinomycetota</taxon>
        <taxon>Actinomycetes</taxon>
        <taxon>Micromonosporales</taxon>
        <taxon>Micromonosporaceae</taxon>
        <taxon>Actinoplanes</taxon>
    </lineage>
</organism>
<evidence type="ECO:0000313" key="1">
    <source>
        <dbReference type="EMBL" id="GID70724.1"/>
    </source>
</evidence>
<sequence length="117" mass="13216">MYLEAADRLLHTALPGAVGTWPRACAWLLRIELETALDGFWARTCPEVGTATRAQRTKLLMLTAYADPGITRRAGYAWWALSRAGHHHHYELGVTATELARLRDEVVELIRLLRAHE</sequence>
<proteinExistence type="predicted"/>
<evidence type="ECO:0000313" key="2">
    <source>
        <dbReference type="Proteomes" id="UP000619479"/>
    </source>
</evidence>